<proteinExistence type="evidence at transcript level"/>
<evidence type="ECO:0000313" key="2">
    <source>
        <dbReference type="EMBL" id="CAG6443120.1"/>
    </source>
</evidence>
<dbReference type="EMBL" id="OU067474">
    <property type="protein sequence ID" value="CAG6443120.1"/>
    <property type="molecule type" value="mRNA"/>
</dbReference>
<organism evidence="2">
    <name type="scientific">Pardosa amentata</name>
    <dbReference type="NCBI Taxonomy" id="75001"/>
    <lineage>
        <taxon>Eukaryota</taxon>
        <taxon>Metazoa</taxon>
        <taxon>Ecdysozoa</taxon>
        <taxon>Arthropoda</taxon>
        <taxon>Chelicerata</taxon>
        <taxon>Arachnida</taxon>
        <taxon>Araneae</taxon>
        <taxon>Araneomorphae</taxon>
        <taxon>Entelegynae</taxon>
        <taxon>Lycosoidea</taxon>
        <taxon>Lycosidae</taxon>
        <taxon>Pardosa</taxon>
    </lineage>
</organism>
<evidence type="ECO:0000256" key="1">
    <source>
        <dbReference type="SAM" id="SignalP"/>
    </source>
</evidence>
<accession>A0A8D7ZRN4</accession>
<feature type="chain" id="PRO_5034586273" evidence="1">
    <location>
        <begin position="24"/>
        <end position="173"/>
    </location>
</feature>
<dbReference type="AlphaFoldDB" id="A0A8D7ZRN4"/>
<sequence length="173" mass="19368">MNCFKITLLLLTTMTHFIADSSGASKKEFQEIREEVLSTNQDESARNETKNTVLLVPIPEEVWKSLIGRNELPLSSYSLNNAETALIWAGFLPESVKQKLKQLGRNELTSGSLEAREAGWMKALKEHVEKLNKTGKLKNLKPPETDTCSFAANAYKALATIRETIDTLKNKLC</sequence>
<reference evidence="2" key="1">
    <citation type="submission" date="2021-05" db="EMBL/GenBank/DDBJ databases">
        <authorList>
            <person name="Kuhn-Nentwig L."/>
        </authorList>
    </citation>
    <scope>NUCLEOTIDE SEQUENCE</scope>
    <source>
        <tissue evidence="2">Venom gland</tissue>
    </source>
</reference>
<feature type="signal peptide" evidence="1">
    <location>
        <begin position="1"/>
        <end position="23"/>
    </location>
</feature>
<keyword evidence="1" id="KW-0732">Signal</keyword>
<protein>
    <submittedName>
        <fullName evidence="2">Pardosin 5a 14* Pardocin 13f</fullName>
    </submittedName>
</protein>
<name>A0A8D7ZRN4_9ARAC</name>